<evidence type="ECO:0000256" key="3">
    <source>
        <dbReference type="ARBA" id="ARBA00022763"/>
    </source>
</evidence>
<dbReference type="AlphaFoldDB" id="A0A1X2HLV3"/>
<gene>
    <name evidence="10" type="ORF">BCR43DRAFT_134838</name>
</gene>
<dbReference type="GO" id="GO:0005634">
    <property type="term" value="C:nucleus"/>
    <property type="evidence" value="ECO:0007669"/>
    <property type="project" value="UniProtKB-SubCell"/>
</dbReference>
<feature type="region of interest" description="Disordered" evidence="7">
    <location>
        <begin position="1"/>
        <end position="81"/>
    </location>
</feature>
<feature type="compositionally biased region" description="Acidic residues" evidence="7">
    <location>
        <begin position="228"/>
        <end position="257"/>
    </location>
</feature>
<evidence type="ECO:0000256" key="2">
    <source>
        <dbReference type="ARBA" id="ARBA00022705"/>
    </source>
</evidence>
<dbReference type="GO" id="GO:0033186">
    <property type="term" value="C:CAF-1 complex"/>
    <property type="evidence" value="ECO:0007669"/>
    <property type="project" value="TreeGrafter"/>
</dbReference>
<feature type="compositionally biased region" description="Low complexity" evidence="7">
    <location>
        <begin position="424"/>
        <end position="462"/>
    </location>
</feature>
<dbReference type="Pfam" id="PF11600">
    <property type="entry name" value="CAF1A_acidic"/>
    <property type="match status" value="1"/>
</dbReference>
<evidence type="ECO:0000313" key="10">
    <source>
        <dbReference type="EMBL" id="ORZ00272.1"/>
    </source>
</evidence>
<dbReference type="InterPro" id="IPR022043">
    <property type="entry name" value="CAF1A_DD"/>
</dbReference>
<feature type="region of interest" description="Disordered" evidence="7">
    <location>
        <begin position="211"/>
        <end position="263"/>
    </location>
</feature>
<evidence type="ECO:0000256" key="4">
    <source>
        <dbReference type="ARBA" id="ARBA00023186"/>
    </source>
</evidence>
<keyword evidence="2" id="KW-0235">DNA replication</keyword>
<keyword evidence="4" id="KW-0143">Chaperone</keyword>
<organism evidence="10 11">
    <name type="scientific">Syncephalastrum racemosum</name>
    <name type="common">Filamentous fungus</name>
    <dbReference type="NCBI Taxonomy" id="13706"/>
    <lineage>
        <taxon>Eukaryota</taxon>
        <taxon>Fungi</taxon>
        <taxon>Fungi incertae sedis</taxon>
        <taxon>Mucoromycota</taxon>
        <taxon>Mucoromycotina</taxon>
        <taxon>Mucoromycetes</taxon>
        <taxon>Mucorales</taxon>
        <taxon>Syncephalastraceae</taxon>
        <taxon>Syncephalastrum</taxon>
    </lineage>
</organism>
<feature type="domain" description="Chromatin assembly factor 1 subunit A dimerization" evidence="9">
    <location>
        <begin position="184"/>
        <end position="249"/>
    </location>
</feature>
<feature type="compositionally biased region" description="Basic and acidic residues" evidence="7">
    <location>
        <begin position="65"/>
        <end position="81"/>
    </location>
</feature>
<evidence type="ECO:0000256" key="7">
    <source>
        <dbReference type="SAM" id="MobiDB-lite"/>
    </source>
</evidence>
<dbReference type="GO" id="GO:0006281">
    <property type="term" value="P:DNA repair"/>
    <property type="evidence" value="ECO:0007669"/>
    <property type="project" value="UniProtKB-KW"/>
</dbReference>
<dbReference type="GO" id="GO:0006334">
    <property type="term" value="P:nucleosome assembly"/>
    <property type="evidence" value="ECO:0007669"/>
    <property type="project" value="TreeGrafter"/>
</dbReference>
<dbReference type="PANTHER" id="PTHR15272">
    <property type="entry name" value="CHROMATIN ASSEMBLY FACTOR 1 SUBUNIT A CAF-1 SUBUNIT A"/>
    <property type="match status" value="1"/>
</dbReference>
<dbReference type="InterPro" id="IPR021644">
    <property type="entry name" value="CAF-1_p150_acidic"/>
</dbReference>
<protein>
    <submittedName>
        <fullName evidence="10">Chromatin assembly factor 1 subunit A-domain-containing protein</fullName>
    </submittedName>
</protein>
<keyword evidence="11" id="KW-1185">Reference proteome</keyword>
<comment type="caution">
    <text evidence="10">The sequence shown here is derived from an EMBL/GenBank/DDBJ whole genome shotgun (WGS) entry which is preliminary data.</text>
</comment>
<accession>A0A1X2HLV3</accession>
<feature type="region of interest" description="Disordered" evidence="7">
    <location>
        <begin position="406"/>
        <end position="462"/>
    </location>
</feature>
<feature type="compositionally biased region" description="Basic and acidic residues" evidence="7">
    <location>
        <begin position="211"/>
        <end position="227"/>
    </location>
</feature>
<dbReference type="PANTHER" id="PTHR15272:SF0">
    <property type="entry name" value="CHROMATIN ASSEMBLY FACTOR 1 SUBUNIT A"/>
    <property type="match status" value="1"/>
</dbReference>
<dbReference type="OrthoDB" id="440676at2759"/>
<dbReference type="Pfam" id="PF12253">
    <property type="entry name" value="CAF1A_dimeriz"/>
    <property type="match status" value="1"/>
</dbReference>
<evidence type="ECO:0000256" key="5">
    <source>
        <dbReference type="ARBA" id="ARBA00023204"/>
    </source>
</evidence>
<keyword evidence="6" id="KW-0539">Nucleus</keyword>
<reference evidence="10 11" key="1">
    <citation type="submission" date="2016-07" db="EMBL/GenBank/DDBJ databases">
        <title>Pervasive Adenine N6-methylation of Active Genes in Fungi.</title>
        <authorList>
            <consortium name="DOE Joint Genome Institute"/>
            <person name="Mondo S.J."/>
            <person name="Dannebaum R.O."/>
            <person name="Kuo R.C."/>
            <person name="Labutti K."/>
            <person name="Haridas S."/>
            <person name="Kuo A."/>
            <person name="Salamov A."/>
            <person name="Ahrendt S.R."/>
            <person name="Lipzen A."/>
            <person name="Sullivan W."/>
            <person name="Andreopoulos W.B."/>
            <person name="Clum A."/>
            <person name="Lindquist E."/>
            <person name="Daum C."/>
            <person name="Ramamoorthy G.K."/>
            <person name="Gryganskyi A."/>
            <person name="Culley D."/>
            <person name="Magnuson J.K."/>
            <person name="James T.Y."/>
            <person name="O'Malley M.A."/>
            <person name="Stajich J.E."/>
            <person name="Spatafora J.W."/>
            <person name="Visel A."/>
            <person name="Grigoriev I.V."/>
        </authorList>
    </citation>
    <scope>NUCLEOTIDE SEQUENCE [LARGE SCALE GENOMIC DNA]</scope>
    <source>
        <strain evidence="10 11">NRRL 2496</strain>
    </source>
</reference>
<keyword evidence="3" id="KW-0227">DNA damage</keyword>
<proteinExistence type="predicted"/>
<evidence type="ECO:0000259" key="9">
    <source>
        <dbReference type="Pfam" id="PF12253"/>
    </source>
</evidence>
<feature type="compositionally biased region" description="Basic and acidic residues" evidence="7">
    <location>
        <begin position="1"/>
        <end position="55"/>
    </location>
</feature>
<evidence type="ECO:0000313" key="11">
    <source>
        <dbReference type="Proteomes" id="UP000242180"/>
    </source>
</evidence>
<evidence type="ECO:0000256" key="6">
    <source>
        <dbReference type="ARBA" id="ARBA00023242"/>
    </source>
</evidence>
<evidence type="ECO:0000259" key="8">
    <source>
        <dbReference type="Pfam" id="PF11600"/>
    </source>
</evidence>
<dbReference type="STRING" id="13706.A0A1X2HLV3"/>
<feature type="domain" description="Chromatin assembly factor 1 p150 subunit acidic region" evidence="8">
    <location>
        <begin position="2"/>
        <end position="98"/>
    </location>
</feature>
<comment type="subcellular location">
    <subcellularLocation>
        <location evidence="1">Nucleus</location>
    </subcellularLocation>
</comment>
<evidence type="ECO:0000256" key="1">
    <source>
        <dbReference type="ARBA" id="ARBA00004123"/>
    </source>
</evidence>
<dbReference type="InParanoid" id="A0A1X2HLV3"/>
<sequence length="462" mass="52195">MKKEEEKRVREEERRKKEEEKRKKEEEKRKKEEEKRLREDERRKRDEERKKKEQSQLRLTSLFHKAPEEKAASIPKLDTDTPSRRSIFPPFYVKEHVKLHYTEPITCSTDLSSILGQYKPSQVIEPTDLADARTRYVSELRERRPELCAQRGIKRTVDLRSLLLGPELPQENSELFKKCAIGMKLLQFAEDVRPAYWGTWTKISDKVSGRTPFAKEETQIDYEHDSEAEWEPEGEGEDIQSGDEDDDEPAANIDPEDAGWLVPEGYLSEGEGVDEDVGSRPAARPPKKYVAARPIIVGPSFEDDDESSLGDMDGSLQQFGVHMLIDTGDDGYNPFAEVPRREANTSAGTAEPAKPVELTVQQTNELINIVEGKADAMQKLITEAKTNSYLKDLSKRQIELKIKDLAVKEKRGTDTKAAWHARNSAPSQPATPATQTPQASPATQTPQASPASQAPAQPHQPS</sequence>
<keyword evidence="5" id="KW-0234">DNA repair</keyword>
<dbReference type="Proteomes" id="UP000242180">
    <property type="component" value="Unassembled WGS sequence"/>
</dbReference>
<dbReference type="GO" id="GO:0006260">
    <property type="term" value="P:DNA replication"/>
    <property type="evidence" value="ECO:0007669"/>
    <property type="project" value="UniProtKB-KW"/>
</dbReference>
<dbReference type="EMBL" id="MCGN01000002">
    <property type="protein sequence ID" value="ORZ00272.1"/>
    <property type="molecule type" value="Genomic_DNA"/>
</dbReference>
<name>A0A1X2HLV3_SYNRA</name>